<proteinExistence type="inferred from homology"/>
<dbReference type="AlphaFoldDB" id="A0A4R3JUS5"/>
<dbReference type="InterPro" id="IPR039246">
    <property type="entry name" value="Flagellar_FlgA"/>
</dbReference>
<feature type="domain" description="SAF" evidence="5">
    <location>
        <begin position="111"/>
        <end position="173"/>
    </location>
</feature>
<dbReference type="CDD" id="cd11614">
    <property type="entry name" value="SAF_CpaB_FlgA_like"/>
    <property type="match status" value="1"/>
</dbReference>
<keyword evidence="6" id="KW-0966">Cell projection</keyword>
<feature type="signal peptide" evidence="4">
    <location>
        <begin position="1"/>
        <end position="23"/>
    </location>
</feature>
<feature type="chain" id="PRO_5021038533" description="Flagella basal body P-ring formation protein FlgA" evidence="4">
    <location>
        <begin position="24"/>
        <end position="235"/>
    </location>
</feature>
<comment type="subcellular location">
    <subcellularLocation>
        <location evidence="1 4">Periplasm</location>
    </subcellularLocation>
</comment>
<keyword evidence="2 4" id="KW-0732">Signal</keyword>
<dbReference type="Proteomes" id="UP000295135">
    <property type="component" value="Unassembled WGS sequence"/>
</dbReference>
<gene>
    <name evidence="6" type="ORF">EDC61_10968</name>
</gene>
<comment type="function">
    <text evidence="4">Involved in the assembly process of the P-ring formation. It may associate with FlgF on the rod constituting a structure essential for the P-ring assembly or may act as a modulator protein for the P-ring assembly.</text>
</comment>
<dbReference type="InterPro" id="IPR041231">
    <property type="entry name" value="FlgA_N"/>
</dbReference>
<protein>
    <recommendedName>
        <fullName evidence="4">Flagella basal body P-ring formation protein FlgA</fullName>
    </recommendedName>
</protein>
<keyword evidence="6" id="KW-0282">Flagellum</keyword>
<evidence type="ECO:0000256" key="1">
    <source>
        <dbReference type="ARBA" id="ARBA00004418"/>
    </source>
</evidence>
<evidence type="ECO:0000256" key="2">
    <source>
        <dbReference type="ARBA" id="ARBA00022729"/>
    </source>
</evidence>
<dbReference type="PANTHER" id="PTHR36307">
    <property type="entry name" value="FLAGELLA BASAL BODY P-RING FORMATION PROTEIN FLGA"/>
    <property type="match status" value="1"/>
</dbReference>
<dbReference type="Pfam" id="PF17656">
    <property type="entry name" value="ChapFlgA_N"/>
    <property type="match status" value="1"/>
</dbReference>
<reference evidence="6 7" key="1">
    <citation type="submission" date="2019-03" db="EMBL/GenBank/DDBJ databases">
        <title>Genomic Encyclopedia of Type Strains, Phase IV (KMG-IV): sequencing the most valuable type-strain genomes for metagenomic binning, comparative biology and taxonomic classification.</title>
        <authorList>
            <person name="Goeker M."/>
        </authorList>
    </citation>
    <scope>NUCLEOTIDE SEQUENCE [LARGE SCALE GENOMIC DNA]</scope>
    <source>
        <strain evidence="6 7">DSM 103923</strain>
    </source>
</reference>
<dbReference type="InterPro" id="IPR017585">
    <property type="entry name" value="SAF_FlgA"/>
</dbReference>
<keyword evidence="4" id="KW-1005">Bacterial flagellum biogenesis</keyword>
<accession>A0A4R3JUS5</accession>
<evidence type="ECO:0000256" key="3">
    <source>
        <dbReference type="ARBA" id="ARBA00022764"/>
    </source>
</evidence>
<organism evidence="6 7">
    <name type="scientific">Sulfuritortus calidifontis</name>
    <dbReference type="NCBI Taxonomy" id="1914471"/>
    <lineage>
        <taxon>Bacteria</taxon>
        <taxon>Pseudomonadati</taxon>
        <taxon>Pseudomonadota</taxon>
        <taxon>Betaproteobacteria</taxon>
        <taxon>Nitrosomonadales</taxon>
        <taxon>Thiobacillaceae</taxon>
        <taxon>Sulfuritortus</taxon>
    </lineage>
</organism>
<dbReference type="InterPro" id="IPR013974">
    <property type="entry name" value="SAF"/>
</dbReference>
<dbReference type="Gene3D" id="2.30.30.760">
    <property type="match status" value="1"/>
</dbReference>
<comment type="caution">
    <text evidence="6">The sequence shown here is derived from an EMBL/GenBank/DDBJ whole genome shotgun (WGS) entry which is preliminary data.</text>
</comment>
<dbReference type="GO" id="GO:0044780">
    <property type="term" value="P:bacterial-type flagellum assembly"/>
    <property type="evidence" value="ECO:0007669"/>
    <property type="project" value="InterPro"/>
</dbReference>
<dbReference type="RefSeq" id="WP_165919167.1">
    <property type="nucleotide sequence ID" value="NZ_AP018721.1"/>
</dbReference>
<dbReference type="Pfam" id="PF13144">
    <property type="entry name" value="ChapFlgA"/>
    <property type="match status" value="1"/>
</dbReference>
<dbReference type="GO" id="GO:0042597">
    <property type="term" value="C:periplasmic space"/>
    <property type="evidence" value="ECO:0007669"/>
    <property type="project" value="UniProtKB-SubCell"/>
</dbReference>
<name>A0A4R3JUS5_9PROT</name>
<keyword evidence="3 4" id="KW-0574">Periplasm</keyword>
<evidence type="ECO:0000256" key="4">
    <source>
        <dbReference type="RuleBase" id="RU362063"/>
    </source>
</evidence>
<dbReference type="Gene3D" id="3.90.1210.10">
    <property type="entry name" value="Antifreeze-like/N-acetylneuraminic acid synthase C-terminal domain"/>
    <property type="match status" value="1"/>
</dbReference>
<dbReference type="PANTHER" id="PTHR36307:SF1">
    <property type="entry name" value="FLAGELLA BASAL BODY P-RING FORMATION PROTEIN FLGA"/>
    <property type="match status" value="1"/>
</dbReference>
<keyword evidence="6" id="KW-0969">Cilium</keyword>
<keyword evidence="7" id="KW-1185">Reference proteome</keyword>
<evidence type="ECO:0000313" key="6">
    <source>
        <dbReference type="EMBL" id="TCS71522.1"/>
    </source>
</evidence>
<dbReference type="SMART" id="SM00858">
    <property type="entry name" value="SAF"/>
    <property type="match status" value="1"/>
</dbReference>
<evidence type="ECO:0000313" key="7">
    <source>
        <dbReference type="Proteomes" id="UP000295135"/>
    </source>
</evidence>
<evidence type="ECO:0000259" key="5">
    <source>
        <dbReference type="SMART" id="SM00858"/>
    </source>
</evidence>
<sequence>MVVLLRRSTQALLLCCLATPASAEPPAQSLEAMTQAAVRYLETEIQRQYPELKAKANVRQPDPRLRFPACTQMQFALAPGSELQGGGSLGVRCESPYAWSLYLGYRIDLRGPVLVTTRPIAAREILKARDVENREIELAVAPGQYLRQPPQAVGMLAKQPLKAGQPLTYALLAKPMAIKAGQKVRIVVQHPDFSISQECTALSNANVGDLVRCKVPSGRIVQGTATESGVLQIKP</sequence>
<dbReference type="NCBIfam" id="TIGR03170">
    <property type="entry name" value="flgA_cterm"/>
    <property type="match status" value="1"/>
</dbReference>
<comment type="similarity">
    <text evidence="4">Belongs to the FlgA family.</text>
</comment>
<dbReference type="EMBL" id="SLZY01000009">
    <property type="protein sequence ID" value="TCS71522.1"/>
    <property type="molecule type" value="Genomic_DNA"/>
</dbReference>